<name>A0A7D9IQW9_PARCT</name>
<feature type="region of interest" description="Disordered" evidence="1">
    <location>
        <begin position="309"/>
        <end position="340"/>
    </location>
</feature>
<feature type="region of interest" description="Disordered" evidence="1">
    <location>
        <begin position="1"/>
        <end position="27"/>
    </location>
</feature>
<reference evidence="2" key="1">
    <citation type="submission" date="2020-04" db="EMBL/GenBank/DDBJ databases">
        <authorList>
            <person name="Alioto T."/>
            <person name="Alioto T."/>
            <person name="Gomez Garrido J."/>
        </authorList>
    </citation>
    <scope>NUCLEOTIDE SEQUENCE</scope>
    <source>
        <strain evidence="2">A484AB</strain>
    </source>
</reference>
<feature type="compositionally biased region" description="Low complexity" evidence="1">
    <location>
        <begin position="357"/>
        <end position="368"/>
    </location>
</feature>
<feature type="region of interest" description="Disordered" evidence="1">
    <location>
        <begin position="53"/>
        <end position="91"/>
    </location>
</feature>
<feature type="compositionally biased region" description="Polar residues" evidence="1">
    <location>
        <begin position="309"/>
        <end position="321"/>
    </location>
</feature>
<dbReference type="Proteomes" id="UP001152795">
    <property type="component" value="Unassembled WGS sequence"/>
</dbReference>
<organism evidence="2 3">
    <name type="scientific">Paramuricea clavata</name>
    <name type="common">Red gorgonian</name>
    <name type="synonym">Violescent sea-whip</name>
    <dbReference type="NCBI Taxonomy" id="317549"/>
    <lineage>
        <taxon>Eukaryota</taxon>
        <taxon>Metazoa</taxon>
        <taxon>Cnidaria</taxon>
        <taxon>Anthozoa</taxon>
        <taxon>Octocorallia</taxon>
        <taxon>Malacalcyonacea</taxon>
        <taxon>Plexauridae</taxon>
        <taxon>Paramuricea</taxon>
    </lineage>
</organism>
<feature type="region of interest" description="Disordered" evidence="1">
    <location>
        <begin position="352"/>
        <end position="374"/>
    </location>
</feature>
<feature type="compositionally biased region" description="Basic and acidic residues" evidence="1">
    <location>
        <begin position="7"/>
        <end position="22"/>
    </location>
</feature>
<sequence>MAEDTSDMEKELLIEEEQHQSDEDLSTNERFMELLSKMNDNICALGVSLNKRKHESFVSDQPSTNTAVSAKKAKIRSLSESVSDNESDSEALLGDAEQGRHHNANGNDENNSNEDEQQTANMADVDDPLLDEIAQSLDETERTGDPVSDKLALIANKRWNHKLSDDQLKEKAEKYPRPANCDKVVSPRVNPEIWAKLTRAVRGEDHKLFRVQTQLSTVTNLVVQATDMLLKAKSDPKSLKIDDLVRMNTDAVALVSHASHELAQRRREIIRPHLHRDYIELCSQEVPVTSLLFGDDLQTELTRIRATNKIGNTTNPSSHAPSQRRIYKPSTSNYGNKQPPFLWRGAQSYRRLENNNRRGQNRGQNRARFGPMKK</sequence>
<feature type="compositionally biased region" description="Polar residues" evidence="1">
    <location>
        <begin position="58"/>
        <end position="68"/>
    </location>
</feature>
<evidence type="ECO:0000313" key="3">
    <source>
        <dbReference type="Proteomes" id="UP001152795"/>
    </source>
</evidence>
<keyword evidence="3" id="KW-1185">Reference proteome</keyword>
<gene>
    <name evidence="2" type="ORF">PACLA_8A019682</name>
</gene>
<protein>
    <submittedName>
        <fullName evidence="2">Uncharacterized protein</fullName>
    </submittedName>
</protein>
<accession>A0A7D9IQW9</accession>
<feature type="region of interest" description="Disordered" evidence="1">
    <location>
        <begin position="98"/>
        <end position="117"/>
    </location>
</feature>
<evidence type="ECO:0000256" key="1">
    <source>
        <dbReference type="SAM" id="MobiDB-lite"/>
    </source>
</evidence>
<proteinExistence type="predicted"/>
<dbReference type="PANTHER" id="PTHR34239">
    <property type="entry name" value="APPLE DOMAIN-CONTAINING PROTEIN"/>
    <property type="match status" value="1"/>
</dbReference>
<dbReference type="EMBL" id="CACRXK020009208">
    <property type="protein sequence ID" value="CAB4016655.1"/>
    <property type="molecule type" value="Genomic_DNA"/>
</dbReference>
<dbReference type="PANTHER" id="PTHR34239:SF2">
    <property type="entry name" value="TRANSPOSABLE ELEMENT P TRANSPOSASE_THAP9 CONSERVED DOMAIN-CONTAINING PROTEIN"/>
    <property type="match status" value="1"/>
</dbReference>
<dbReference type="OrthoDB" id="6140287at2759"/>
<comment type="caution">
    <text evidence="2">The sequence shown here is derived from an EMBL/GenBank/DDBJ whole genome shotgun (WGS) entry which is preliminary data.</text>
</comment>
<evidence type="ECO:0000313" key="2">
    <source>
        <dbReference type="EMBL" id="CAB4016655.1"/>
    </source>
</evidence>
<dbReference type="AlphaFoldDB" id="A0A7D9IQW9"/>